<dbReference type="InterPro" id="IPR011701">
    <property type="entry name" value="MFS"/>
</dbReference>
<comment type="caution">
    <text evidence="7">The sequence shown here is derived from an EMBL/GenBank/DDBJ whole genome shotgun (WGS) entry which is preliminary data.</text>
</comment>
<feature type="transmembrane region" description="Helical" evidence="6">
    <location>
        <begin position="277"/>
        <end position="294"/>
    </location>
</feature>
<protein>
    <submittedName>
        <fullName evidence="7">MFS general substrate transporter</fullName>
    </submittedName>
</protein>
<feature type="transmembrane region" description="Helical" evidence="6">
    <location>
        <begin position="139"/>
        <end position="161"/>
    </location>
</feature>
<name>A0A1Y1VWJ3_9FUNG</name>
<dbReference type="EMBL" id="MCFD01000023">
    <property type="protein sequence ID" value="ORX65667.1"/>
    <property type="molecule type" value="Genomic_DNA"/>
</dbReference>
<evidence type="ECO:0000256" key="5">
    <source>
        <dbReference type="ARBA" id="ARBA00023136"/>
    </source>
</evidence>
<accession>A0A1Y1VWJ3</accession>
<evidence type="ECO:0000256" key="3">
    <source>
        <dbReference type="ARBA" id="ARBA00022692"/>
    </source>
</evidence>
<feature type="transmembrane region" description="Helical" evidence="6">
    <location>
        <begin position="355"/>
        <end position="375"/>
    </location>
</feature>
<feature type="transmembrane region" description="Helical" evidence="6">
    <location>
        <begin position="96"/>
        <end position="118"/>
    </location>
</feature>
<feature type="transmembrane region" description="Helical" evidence="6">
    <location>
        <begin position="21"/>
        <end position="43"/>
    </location>
</feature>
<keyword evidence="3 6" id="KW-0812">Transmembrane</keyword>
<dbReference type="InterPro" id="IPR036259">
    <property type="entry name" value="MFS_trans_sf"/>
</dbReference>
<dbReference type="OrthoDB" id="196650at2759"/>
<dbReference type="Pfam" id="PF07690">
    <property type="entry name" value="MFS_1"/>
    <property type="match status" value="1"/>
</dbReference>
<evidence type="ECO:0000313" key="8">
    <source>
        <dbReference type="Proteomes" id="UP000193922"/>
    </source>
</evidence>
<evidence type="ECO:0000256" key="2">
    <source>
        <dbReference type="ARBA" id="ARBA00022448"/>
    </source>
</evidence>
<gene>
    <name evidence="7" type="ORF">DL89DRAFT_270727</name>
</gene>
<feature type="transmembrane region" description="Helical" evidence="6">
    <location>
        <begin position="417"/>
        <end position="442"/>
    </location>
</feature>
<dbReference type="AlphaFoldDB" id="A0A1Y1VWJ3"/>
<keyword evidence="2" id="KW-0813">Transport</keyword>
<dbReference type="GO" id="GO:0016020">
    <property type="term" value="C:membrane"/>
    <property type="evidence" value="ECO:0007669"/>
    <property type="project" value="UniProtKB-SubCell"/>
</dbReference>
<keyword evidence="5 6" id="KW-0472">Membrane</keyword>
<proteinExistence type="predicted"/>
<dbReference type="RefSeq" id="XP_040739778.1">
    <property type="nucleotide sequence ID" value="XM_040888805.1"/>
</dbReference>
<dbReference type="SUPFAM" id="SSF103473">
    <property type="entry name" value="MFS general substrate transporter"/>
    <property type="match status" value="1"/>
</dbReference>
<evidence type="ECO:0000256" key="6">
    <source>
        <dbReference type="SAM" id="Phobius"/>
    </source>
</evidence>
<dbReference type="GeneID" id="63805453"/>
<keyword evidence="4 6" id="KW-1133">Transmembrane helix</keyword>
<dbReference type="Proteomes" id="UP000193922">
    <property type="component" value="Unassembled WGS sequence"/>
</dbReference>
<dbReference type="PANTHER" id="PTHR23504">
    <property type="entry name" value="MAJOR FACILITATOR SUPERFAMILY DOMAIN-CONTAINING PROTEIN 10"/>
    <property type="match status" value="1"/>
</dbReference>
<sequence length="446" mass="47712">MSAPPAQATAQQLQQNLGKRISRIVFIALLLDILSFTIILPLLPRSLEAYKSREGADATTLLGSILQHVSSLRQQILSLAGPRASRFLLQGSRADLVLLGGLLGSLYSLLQCLVAPVIGRASDRLGRRRTMMFCMAGNVVWTVLWIFSTGFESFLVARVIAGLSEGNVQLSHGMALVGIAFAVGFTLGPSIGAYFASLPLEAESSAFAYAPFATAAVFSLGLLVLESAYLYANLPETLDFKHSAEPKVDEGTSELPASSPGDRHVAKVLRRLNWTHFAYLFFFSGMEYTLTFLTHDKFDFSNAQQGKLLWLHRHCRASRDKALVAQGMAGCALGLLSIAICAFKAEATGYSAPSWWLWAGSFGFAVASATVVNCLNSMVSLAGSQGMAPKDTGKRLGDFRSAGQIGRALGPMFACSVYWLSGAAVCYLIGAIAVAAITTVFVSTIP</sequence>
<evidence type="ECO:0000313" key="7">
    <source>
        <dbReference type="EMBL" id="ORX65667.1"/>
    </source>
</evidence>
<evidence type="ECO:0000256" key="1">
    <source>
        <dbReference type="ARBA" id="ARBA00004141"/>
    </source>
</evidence>
<dbReference type="PANTHER" id="PTHR23504:SF31">
    <property type="entry name" value="MAJOR FACILITATOR SUPERFAMILY DOMAIN-CONTAINING PROTEIN 10"/>
    <property type="match status" value="1"/>
</dbReference>
<evidence type="ECO:0000256" key="4">
    <source>
        <dbReference type="ARBA" id="ARBA00022989"/>
    </source>
</evidence>
<feature type="transmembrane region" description="Helical" evidence="6">
    <location>
        <begin position="173"/>
        <end position="195"/>
    </location>
</feature>
<reference evidence="7 8" key="1">
    <citation type="submission" date="2016-07" db="EMBL/GenBank/DDBJ databases">
        <title>Pervasive Adenine N6-methylation of Active Genes in Fungi.</title>
        <authorList>
            <consortium name="DOE Joint Genome Institute"/>
            <person name="Mondo S.J."/>
            <person name="Dannebaum R.O."/>
            <person name="Kuo R.C."/>
            <person name="Labutti K."/>
            <person name="Haridas S."/>
            <person name="Kuo A."/>
            <person name="Salamov A."/>
            <person name="Ahrendt S.R."/>
            <person name="Lipzen A."/>
            <person name="Sullivan W."/>
            <person name="Andreopoulos W.B."/>
            <person name="Clum A."/>
            <person name="Lindquist E."/>
            <person name="Daum C."/>
            <person name="Ramamoorthy G.K."/>
            <person name="Gryganskyi A."/>
            <person name="Culley D."/>
            <person name="Magnuson J.K."/>
            <person name="James T.Y."/>
            <person name="O'Malley M.A."/>
            <person name="Stajich J.E."/>
            <person name="Spatafora J.W."/>
            <person name="Visel A."/>
            <person name="Grigoriev I.V."/>
        </authorList>
    </citation>
    <scope>NUCLEOTIDE SEQUENCE [LARGE SCALE GENOMIC DNA]</scope>
    <source>
        <strain evidence="7 8">ATCC 12442</strain>
    </source>
</reference>
<feature type="transmembrane region" description="Helical" evidence="6">
    <location>
        <begin position="207"/>
        <end position="232"/>
    </location>
</feature>
<feature type="transmembrane region" description="Helical" evidence="6">
    <location>
        <begin position="322"/>
        <end position="343"/>
    </location>
</feature>
<dbReference type="GO" id="GO:0022857">
    <property type="term" value="F:transmembrane transporter activity"/>
    <property type="evidence" value="ECO:0007669"/>
    <property type="project" value="InterPro"/>
</dbReference>
<keyword evidence="8" id="KW-1185">Reference proteome</keyword>
<dbReference type="Gene3D" id="1.20.1250.20">
    <property type="entry name" value="MFS general substrate transporter like domains"/>
    <property type="match status" value="1"/>
</dbReference>
<organism evidence="7 8">
    <name type="scientific">Linderina pennispora</name>
    <dbReference type="NCBI Taxonomy" id="61395"/>
    <lineage>
        <taxon>Eukaryota</taxon>
        <taxon>Fungi</taxon>
        <taxon>Fungi incertae sedis</taxon>
        <taxon>Zoopagomycota</taxon>
        <taxon>Kickxellomycotina</taxon>
        <taxon>Kickxellomycetes</taxon>
        <taxon>Kickxellales</taxon>
        <taxon>Kickxellaceae</taxon>
        <taxon>Linderina</taxon>
    </lineage>
</organism>
<comment type="subcellular location">
    <subcellularLocation>
        <location evidence="1">Membrane</location>
        <topology evidence="1">Multi-pass membrane protein</topology>
    </subcellularLocation>
</comment>